<proteinExistence type="predicted"/>
<dbReference type="AlphaFoldDB" id="A0A947DGW3"/>
<sequence length="224" mass="25260">MTKLSPFKIGASVIVKAHVKDPDFGMDIGGWQGWISKIQTDNDETILCIDWDSQTLARMPDDMIARCEEDGLGWEQIYLDATEVELAVARDIPADAEKVYETRQGQHAFDHLSSDGAGIRQVLAGVNPNDEVAIWKAWEDHLEKSLQFPFEAEVAEFQERGPLHAGQKVMVQEIIDVDDMYGVLVAVKRKHRILHFPLCDLEATNSKSANYSAVKDYVVWFANR</sequence>
<dbReference type="Proteomes" id="UP000717364">
    <property type="component" value="Unassembled WGS sequence"/>
</dbReference>
<reference evidence="1" key="2">
    <citation type="journal article" date="2021" name="Mar. Drugs">
        <title>Genome Reduction and Secondary Metabolism of the Marine Sponge-Associated Cyanobacterium Leptothoe.</title>
        <authorList>
            <person name="Konstantinou D."/>
            <person name="Popin R.V."/>
            <person name="Fewer D.P."/>
            <person name="Sivonen K."/>
            <person name="Gkelis S."/>
        </authorList>
    </citation>
    <scope>NUCLEOTIDE SEQUENCE</scope>
    <source>
        <strain evidence="1">TAU-MAC 1115</strain>
    </source>
</reference>
<accession>A0A947DGW3</accession>
<gene>
    <name evidence="1" type="ORF">IXB50_13960</name>
</gene>
<reference evidence="1" key="1">
    <citation type="submission" date="2020-11" db="EMBL/GenBank/DDBJ databases">
        <authorList>
            <person name="Konstantinou D."/>
            <person name="Gkelis S."/>
            <person name="Popin R."/>
            <person name="Fewer D."/>
            <person name="Sivonen K."/>
        </authorList>
    </citation>
    <scope>NUCLEOTIDE SEQUENCE</scope>
    <source>
        <strain evidence="1">TAU-MAC 1115</strain>
    </source>
</reference>
<comment type="caution">
    <text evidence="1">The sequence shown here is derived from an EMBL/GenBank/DDBJ whole genome shotgun (WGS) entry which is preliminary data.</text>
</comment>
<dbReference type="InterPro" id="IPR020994">
    <property type="entry name" value="Uncharacterised_Ca-bd_CcbP"/>
</dbReference>
<dbReference type="EMBL" id="JADOES010000028">
    <property type="protein sequence ID" value="MBT9316530.1"/>
    <property type="molecule type" value="Genomic_DNA"/>
</dbReference>
<dbReference type="Pfam" id="PF11535">
    <property type="entry name" value="Calci_bind_CcbP"/>
    <property type="match status" value="1"/>
</dbReference>
<dbReference type="RefSeq" id="WP_215609598.1">
    <property type="nucleotide sequence ID" value="NZ_JADOES010000028.1"/>
</dbReference>
<evidence type="ECO:0000313" key="1">
    <source>
        <dbReference type="EMBL" id="MBT9316530.1"/>
    </source>
</evidence>
<organism evidence="1 2">
    <name type="scientific">Leptothoe spongobia TAU-MAC 1115</name>
    <dbReference type="NCBI Taxonomy" id="1967444"/>
    <lineage>
        <taxon>Bacteria</taxon>
        <taxon>Bacillati</taxon>
        <taxon>Cyanobacteriota</taxon>
        <taxon>Cyanophyceae</taxon>
        <taxon>Nodosilineales</taxon>
        <taxon>Cymatolegaceae</taxon>
        <taxon>Leptothoe</taxon>
        <taxon>Leptothoe spongobia</taxon>
    </lineage>
</organism>
<evidence type="ECO:0000313" key="2">
    <source>
        <dbReference type="Proteomes" id="UP000717364"/>
    </source>
</evidence>
<keyword evidence="2" id="KW-1185">Reference proteome</keyword>
<name>A0A947DGW3_9CYAN</name>
<protein>
    <submittedName>
        <fullName evidence="1">Uncharacterized protein</fullName>
    </submittedName>
</protein>